<comment type="caution">
    <text evidence="3">The sequence shown here is derived from an EMBL/GenBank/DDBJ whole genome shotgun (WGS) entry which is preliminary data.</text>
</comment>
<evidence type="ECO:0000313" key="3">
    <source>
        <dbReference type="EMBL" id="GHD60442.1"/>
    </source>
</evidence>
<accession>A0ABQ3GXV3</accession>
<evidence type="ECO:0008006" key="5">
    <source>
        <dbReference type="Google" id="ProtNLM"/>
    </source>
</evidence>
<organism evidence="3 4">
    <name type="scientific">Jeongeupia chitinilytica</name>
    <dbReference type="NCBI Taxonomy" id="1041641"/>
    <lineage>
        <taxon>Bacteria</taxon>
        <taxon>Pseudomonadati</taxon>
        <taxon>Pseudomonadota</taxon>
        <taxon>Betaproteobacteria</taxon>
        <taxon>Neisseriales</taxon>
        <taxon>Chitinibacteraceae</taxon>
        <taxon>Jeongeupia</taxon>
    </lineage>
</organism>
<reference evidence="4" key="1">
    <citation type="journal article" date="2019" name="Int. J. Syst. Evol. Microbiol.">
        <title>The Global Catalogue of Microorganisms (GCM) 10K type strain sequencing project: providing services to taxonomists for standard genome sequencing and annotation.</title>
        <authorList>
            <consortium name="The Broad Institute Genomics Platform"/>
            <consortium name="The Broad Institute Genome Sequencing Center for Infectious Disease"/>
            <person name="Wu L."/>
            <person name="Ma J."/>
        </authorList>
    </citation>
    <scope>NUCLEOTIDE SEQUENCE [LARGE SCALE GENOMIC DNA]</scope>
    <source>
        <strain evidence="4">KCTC 23701</strain>
    </source>
</reference>
<feature type="chain" id="PRO_5047523098" description="DUF333 domain-containing protein" evidence="2">
    <location>
        <begin position="21"/>
        <end position="80"/>
    </location>
</feature>
<sequence>MSLRLILLALIAVLNGCASARYADGQSSTWAIGDGSCAIVRADGVTVSACGQTHEVGEPDANAELRTAAGPDRLRHRHDQ</sequence>
<proteinExistence type="predicted"/>
<dbReference type="RefSeq" id="WP_189459419.1">
    <property type="nucleotide sequence ID" value="NZ_BMYO01000003.1"/>
</dbReference>
<evidence type="ECO:0000256" key="1">
    <source>
        <dbReference type="SAM" id="MobiDB-lite"/>
    </source>
</evidence>
<feature type="region of interest" description="Disordered" evidence="1">
    <location>
        <begin position="56"/>
        <end position="80"/>
    </location>
</feature>
<gene>
    <name evidence="3" type="ORF">GCM10007350_13480</name>
</gene>
<dbReference type="EMBL" id="BMYO01000003">
    <property type="protein sequence ID" value="GHD60442.1"/>
    <property type="molecule type" value="Genomic_DNA"/>
</dbReference>
<keyword evidence="4" id="KW-1185">Reference proteome</keyword>
<protein>
    <recommendedName>
        <fullName evidence="5">DUF333 domain-containing protein</fullName>
    </recommendedName>
</protein>
<evidence type="ECO:0000256" key="2">
    <source>
        <dbReference type="SAM" id="SignalP"/>
    </source>
</evidence>
<evidence type="ECO:0000313" key="4">
    <source>
        <dbReference type="Proteomes" id="UP000604737"/>
    </source>
</evidence>
<dbReference type="Proteomes" id="UP000604737">
    <property type="component" value="Unassembled WGS sequence"/>
</dbReference>
<name>A0ABQ3GXV3_9NEIS</name>
<keyword evidence="2" id="KW-0732">Signal</keyword>
<feature type="signal peptide" evidence="2">
    <location>
        <begin position="1"/>
        <end position="20"/>
    </location>
</feature>